<reference evidence="2 3" key="1">
    <citation type="submission" date="2017-09" db="EMBL/GenBank/DDBJ databases">
        <title>Depth-based differentiation of microbial function through sediment-hosted aquifers and enrichment of novel symbionts in the deep terrestrial subsurface.</title>
        <authorList>
            <person name="Probst A.J."/>
            <person name="Ladd B."/>
            <person name="Jarett J.K."/>
            <person name="Geller-Mcgrath D.E."/>
            <person name="Sieber C.M."/>
            <person name="Emerson J.B."/>
            <person name="Anantharaman K."/>
            <person name="Thomas B.C."/>
            <person name="Malmstrom R."/>
            <person name="Stieglmeier M."/>
            <person name="Klingl A."/>
            <person name="Woyke T."/>
            <person name="Ryan C.M."/>
            <person name="Banfield J.F."/>
        </authorList>
    </citation>
    <scope>NUCLEOTIDE SEQUENCE [LARGE SCALE GENOMIC DNA]</scope>
    <source>
        <strain evidence="2">CG23_combo_of_CG06-09_8_20_14_all_37_87_8</strain>
    </source>
</reference>
<dbReference type="EMBL" id="PCSB01000028">
    <property type="protein sequence ID" value="PIP31845.1"/>
    <property type="molecule type" value="Genomic_DNA"/>
</dbReference>
<sequence>MSKHTSMKTYIIPTSQAKHLAKNILARTEDFEVIFPDMSKDRKRYFPDGEVYMRILKAKKMKGEKVVVLHSGVPKPNEGLIELELILQILRDNKIRPGVFFTYFPYGMQDEIFEEGETNVAENLVEKLVNYYKV</sequence>
<comment type="caution">
    <text evidence="2">The sequence shown here is derived from an EMBL/GenBank/DDBJ whole genome shotgun (WGS) entry which is preliminary data.</text>
</comment>
<dbReference type="SMART" id="SM01400">
    <property type="entry name" value="Pribosyltran_N"/>
    <property type="match status" value="1"/>
</dbReference>
<dbReference type="InterPro" id="IPR029057">
    <property type="entry name" value="PRTase-like"/>
</dbReference>
<dbReference type="AlphaFoldDB" id="A0A2G9ZF94"/>
<dbReference type="Pfam" id="PF13793">
    <property type="entry name" value="Pribosyltran_N"/>
    <property type="match status" value="1"/>
</dbReference>
<evidence type="ECO:0000313" key="2">
    <source>
        <dbReference type="EMBL" id="PIP31845.1"/>
    </source>
</evidence>
<proteinExistence type="predicted"/>
<evidence type="ECO:0000259" key="1">
    <source>
        <dbReference type="Pfam" id="PF13793"/>
    </source>
</evidence>
<evidence type="ECO:0000313" key="3">
    <source>
        <dbReference type="Proteomes" id="UP000230447"/>
    </source>
</evidence>
<dbReference type="SUPFAM" id="SSF53271">
    <property type="entry name" value="PRTase-like"/>
    <property type="match status" value="1"/>
</dbReference>
<accession>A0A2G9ZF94</accession>
<protein>
    <recommendedName>
        <fullName evidence="1">Ribose-phosphate pyrophosphokinase N-terminal domain-containing protein</fullName>
    </recommendedName>
</protein>
<dbReference type="Proteomes" id="UP000230447">
    <property type="component" value="Unassembled WGS sequence"/>
</dbReference>
<name>A0A2G9ZF94_9BACT</name>
<gene>
    <name evidence="2" type="ORF">COX24_01340</name>
</gene>
<feature type="domain" description="Ribose-phosphate pyrophosphokinase N-terminal" evidence="1">
    <location>
        <begin position="11"/>
        <end position="126"/>
    </location>
</feature>
<dbReference type="Gene3D" id="3.40.50.2020">
    <property type="match status" value="1"/>
</dbReference>
<dbReference type="InterPro" id="IPR029099">
    <property type="entry name" value="Pribosyltran_N"/>
</dbReference>
<feature type="non-terminal residue" evidence="2">
    <location>
        <position position="134"/>
    </location>
</feature>
<organism evidence="2 3">
    <name type="scientific">bacterium (Candidatus Gribaldobacteria) CG23_combo_of_CG06-09_8_20_14_all_37_87_8</name>
    <dbReference type="NCBI Taxonomy" id="2014278"/>
    <lineage>
        <taxon>Bacteria</taxon>
        <taxon>Candidatus Gribaldobacteria</taxon>
    </lineage>
</organism>